<reference evidence="1 2" key="1">
    <citation type="journal article" date="2019" name="Commun. Biol.">
        <title>The bagworm genome reveals a unique fibroin gene that provides high tensile strength.</title>
        <authorList>
            <person name="Kono N."/>
            <person name="Nakamura H."/>
            <person name="Ohtoshi R."/>
            <person name="Tomita M."/>
            <person name="Numata K."/>
            <person name="Arakawa K."/>
        </authorList>
    </citation>
    <scope>NUCLEOTIDE SEQUENCE [LARGE SCALE GENOMIC DNA]</scope>
</reference>
<proteinExistence type="predicted"/>
<comment type="caution">
    <text evidence="1">The sequence shown here is derived from an EMBL/GenBank/DDBJ whole genome shotgun (WGS) entry which is preliminary data.</text>
</comment>
<dbReference type="Proteomes" id="UP000299102">
    <property type="component" value="Unassembled WGS sequence"/>
</dbReference>
<evidence type="ECO:0000313" key="2">
    <source>
        <dbReference type="Proteomes" id="UP000299102"/>
    </source>
</evidence>
<dbReference type="EMBL" id="BGZK01001410">
    <property type="protein sequence ID" value="GBP79330.1"/>
    <property type="molecule type" value="Genomic_DNA"/>
</dbReference>
<sequence length="137" mass="15670">MLRRQLDNRKVECHPRKEQTERLLTVAGYRLCTHSTAVERESGALSSIGDAIQRRKGHENNRSPYVCHQNTDWSNDTPQAKPGKNVLRSIEDVSTGSNYRHFNAKTLESPMATAKLKHYNHKISQPAYRVTRLQKGT</sequence>
<organism evidence="1 2">
    <name type="scientific">Eumeta variegata</name>
    <name type="common">Bagworm moth</name>
    <name type="synonym">Eumeta japonica</name>
    <dbReference type="NCBI Taxonomy" id="151549"/>
    <lineage>
        <taxon>Eukaryota</taxon>
        <taxon>Metazoa</taxon>
        <taxon>Ecdysozoa</taxon>
        <taxon>Arthropoda</taxon>
        <taxon>Hexapoda</taxon>
        <taxon>Insecta</taxon>
        <taxon>Pterygota</taxon>
        <taxon>Neoptera</taxon>
        <taxon>Endopterygota</taxon>
        <taxon>Lepidoptera</taxon>
        <taxon>Glossata</taxon>
        <taxon>Ditrysia</taxon>
        <taxon>Tineoidea</taxon>
        <taxon>Psychidae</taxon>
        <taxon>Oiketicinae</taxon>
        <taxon>Eumeta</taxon>
    </lineage>
</organism>
<evidence type="ECO:0000313" key="1">
    <source>
        <dbReference type="EMBL" id="GBP79330.1"/>
    </source>
</evidence>
<name>A0A4C1YVU0_EUMVA</name>
<dbReference type="AlphaFoldDB" id="A0A4C1YVU0"/>
<keyword evidence="2" id="KW-1185">Reference proteome</keyword>
<gene>
    <name evidence="1" type="ORF">EVAR_99553_1</name>
</gene>
<accession>A0A4C1YVU0</accession>
<protein>
    <submittedName>
        <fullName evidence="1">Uncharacterized protein</fullName>
    </submittedName>
</protein>